<feature type="compositionally biased region" description="Acidic residues" evidence="1">
    <location>
        <begin position="636"/>
        <end position="667"/>
    </location>
</feature>
<accession>A0A0K1ECG9</accession>
<dbReference type="EMBL" id="CP012159">
    <property type="protein sequence ID" value="AKT38561.1"/>
    <property type="molecule type" value="Genomic_DNA"/>
</dbReference>
<reference evidence="2 3" key="1">
    <citation type="submission" date="2015-07" db="EMBL/GenBank/DDBJ databases">
        <title>Genome analysis of myxobacterium Chondromyces crocatus Cm c5 reveals a high potential for natural compound synthesis and the genetic basis for the loss of fruiting body formation.</title>
        <authorList>
            <person name="Zaburannyi N."/>
            <person name="Bunk B."/>
            <person name="Maier J."/>
            <person name="Overmann J."/>
            <person name="Mueller R."/>
        </authorList>
    </citation>
    <scope>NUCLEOTIDE SEQUENCE [LARGE SCALE GENOMIC DNA]</scope>
    <source>
        <strain evidence="2 3">Cm c5</strain>
    </source>
</reference>
<evidence type="ECO:0000313" key="3">
    <source>
        <dbReference type="Proteomes" id="UP000067626"/>
    </source>
</evidence>
<organism evidence="2 3">
    <name type="scientific">Chondromyces crocatus</name>
    <dbReference type="NCBI Taxonomy" id="52"/>
    <lineage>
        <taxon>Bacteria</taxon>
        <taxon>Pseudomonadati</taxon>
        <taxon>Myxococcota</taxon>
        <taxon>Polyangia</taxon>
        <taxon>Polyangiales</taxon>
        <taxon>Polyangiaceae</taxon>
        <taxon>Chondromyces</taxon>
    </lineage>
</organism>
<proteinExistence type="predicted"/>
<dbReference type="STRING" id="52.CMC5_027080"/>
<dbReference type="Proteomes" id="UP000067626">
    <property type="component" value="Chromosome"/>
</dbReference>
<dbReference type="AlphaFoldDB" id="A0A0K1ECG9"/>
<evidence type="ECO:0000256" key="1">
    <source>
        <dbReference type="SAM" id="MobiDB-lite"/>
    </source>
</evidence>
<evidence type="ECO:0000313" key="2">
    <source>
        <dbReference type="EMBL" id="AKT38561.1"/>
    </source>
</evidence>
<gene>
    <name evidence="2" type="ORF">CMC5_027080</name>
</gene>
<protein>
    <submittedName>
        <fullName evidence="2">Uncharacterized protein</fullName>
    </submittedName>
</protein>
<dbReference type="KEGG" id="ccro:CMC5_027080"/>
<name>A0A0K1ECG9_CHOCO</name>
<feature type="region of interest" description="Disordered" evidence="1">
    <location>
        <begin position="636"/>
        <end position="669"/>
    </location>
</feature>
<sequence>MERGVSGESQTRELQALRVWYADERAQACVVYGSVEADKGAVIEHFLRETGAPGVQQVMVRVGRVQGAPFEQDVLAAIAAALWPEEAPFMEDLFGLRERLLNHLANRDQENDDAPLLLSLVDLDACLDWPEAARASVVASLGPAVRVVVAITGERDAGEAWSRRLGLGAEDVTLVGVDAETWRAFDLGSLRLVAASLMAWCSVQRETEIVGLLSLVSRALAPLELVDVASVLGRSEAEVRALIEAHRDSLSMLVTWEGEALRAIRFTHEAFCTVWEEARDTIEEAVDPLDAMRDAAAFHHADPFAEAARRFVLSRIARSDEESDGGTYLRRFAGDHWRLSMGQSAEFATPEGLAALSDPRWAWPSTRSDLAARRAELRRARGLIAEPSRFLAPSGGVVAAMVRLVETGIAQGVLGTLHEQWTPGERRPCSEALEGADCALAMALLALAVHAHPHDPGETMKLGSQSAVASSPGGVARPLRHELIAQALALAVRGGAGWQAPQALLLVARAASEVDASEAAEFARRALALVDTRGEALSFSDWLAAVDLVPVAEAEPLVEKTLAELRSRANPGRWLARLGSAEGLSTALASRLFRLAMDLPPASRANALAPLLGRLPAEARERALSVMFEAFFEGEDAGDEGEAGGEGEFDGEGEAGGEEAALEDGGDAGELLDHGACTEALAPFLNLAQVVRLRGEAMGGMGEPLARRFAELGETGDELETIDTLCGGGVDGARALLRAASTPGGRALVSAAQGAVAALTPAWVAASLVRDQAEAALQVLGLDQAVALAERGGDEASLFGRITALVALCRVASEALRPGLATRVVAAYRDDPGSEGLESVMRCAPWMALEDAAWLLSVSLGDAAGAATLVSTLSGWGGVEMLAPVVARLGGDEAVDAVAAAAQRQTECWAEMARVRLEGDGSTPLESRTSAV</sequence>
<keyword evidence="3" id="KW-1185">Reference proteome</keyword>